<gene>
    <name evidence="1" type="ORF">BO66DRAFT_393823</name>
</gene>
<proteinExistence type="predicted"/>
<name>A0ACD1H1A7_9EURO</name>
<evidence type="ECO:0000313" key="1">
    <source>
        <dbReference type="EMBL" id="RAH67380.1"/>
    </source>
</evidence>
<sequence length="150" mass="16273">MAVRTACGPLLELCEDGVVQIIHNSLTGADLEAKSNRGRTALHYAAEAGQSAALGLLIDAYRSQSLPIDGQTVRGRTALHEAAKSDRYESVKLLVDAGSRPDICDWRGRTPLHTAAEFEAICRSQKNESNDDWTVRLNSKQSIAGKRARA</sequence>
<reference evidence="1" key="1">
    <citation type="submission" date="2018-02" db="EMBL/GenBank/DDBJ databases">
        <title>The genomes of Aspergillus section Nigri reveals drivers in fungal speciation.</title>
        <authorList>
            <consortium name="DOE Joint Genome Institute"/>
            <person name="Vesth T.C."/>
            <person name="Nybo J."/>
            <person name="Theobald S."/>
            <person name="Brandl J."/>
            <person name="Frisvad J.C."/>
            <person name="Nielsen K.F."/>
            <person name="Lyhne E.K."/>
            <person name="Kogle M.E."/>
            <person name="Kuo A."/>
            <person name="Riley R."/>
            <person name="Clum A."/>
            <person name="Nolan M."/>
            <person name="Lipzen A."/>
            <person name="Salamov A."/>
            <person name="Henrissat B."/>
            <person name="Wiebenga A."/>
            <person name="De vries R.P."/>
            <person name="Grigoriev I.V."/>
            <person name="Mortensen U.H."/>
            <person name="Andersen M.R."/>
            <person name="Baker S.E."/>
        </authorList>
    </citation>
    <scope>NUCLEOTIDE SEQUENCE</scope>
    <source>
        <strain evidence="1">CBS 121060</strain>
    </source>
</reference>
<dbReference type="EMBL" id="KZ824974">
    <property type="protein sequence ID" value="RAH67380.1"/>
    <property type="molecule type" value="Genomic_DNA"/>
</dbReference>
<evidence type="ECO:0000313" key="2">
    <source>
        <dbReference type="Proteomes" id="UP000249661"/>
    </source>
</evidence>
<organism evidence="1 2">
    <name type="scientific">Aspergillus aculeatinus CBS 121060</name>
    <dbReference type="NCBI Taxonomy" id="1448322"/>
    <lineage>
        <taxon>Eukaryota</taxon>
        <taxon>Fungi</taxon>
        <taxon>Dikarya</taxon>
        <taxon>Ascomycota</taxon>
        <taxon>Pezizomycotina</taxon>
        <taxon>Eurotiomycetes</taxon>
        <taxon>Eurotiomycetidae</taxon>
        <taxon>Eurotiales</taxon>
        <taxon>Aspergillaceae</taxon>
        <taxon>Aspergillus</taxon>
        <taxon>Aspergillus subgen. Circumdati</taxon>
    </lineage>
</organism>
<dbReference type="Proteomes" id="UP000249661">
    <property type="component" value="Unassembled WGS sequence"/>
</dbReference>
<keyword evidence="2" id="KW-1185">Reference proteome</keyword>
<accession>A0ACD1H1A7</accession>
<protein>
    <submittedName>
        <fullName evidence="1">Ankyrin</fullName>
    </submittedName>
</protein>